<dbReference type="EMBL" id="JAUKTV010000002">
    <property type="protein sequence ID" value="KAK0745194.1"/>
    <property type="molecule type" value="Genomic_DNA"/>
</dbReference>
<sequence>MTASKLDAVRRTVEHGRSCWHADLGCLEANLDQYPNVIDAGDLSYELVKLLRKSSLEEGNYELEADRIQGQFEWSSRAKLFEQHKTATQLRKKVYKWRNGLQDLHRHVVEEPRVNTKVDPMDLAARAWSVYLAVCLEVHRRPFYNGIQLFLLTFVSYMFFGTAWVVLFIGLGYAVSCCEHAYNIYIGDNATYRNEVIKLLQDSMSEVPNMYKRAQSIENKLSVRLDHCQIFPPEFFDFIITACSILREPSVIRRKERLDEMVPKWIELLSNPQTPAQGGSDGDEVRYVLMKMMMLDIADLMWSDWPEADTSRRAGIRQRI</sequence>
<dbReference type="Proteomes" id="UP001172159">
    <property type="component" value="Unassembled WGS sequence"/>
</dbReference>
<evidence type="ECO:0000256" key="1">
    <source>
        <dbReference type="SAM" id="Phobius"/>
    </source>
</evidence>
<dbReference type="AlphaFoldDB" id="A0AA40ETG4"/>
<keyword evidence="3" id="KW-1185">Reference proteome</keyword>
<keyword evidence="1" id="KW-0812">Transmembrane</keyword>
<accession>A0AA40ETG4</accession>
<evidence type="ECO:0000313" key="3">
    <source>
        <dbReference type="Proteomes" id="UP001172159"/>
    </source>
</evidence>
<protein>
    <submittedName>
        <fullName evidence="2">Uncharacterized protein</fullName>
    </submittedName>
</protein>
<organism evidence="2 3">
    <name type="scientific">Apiosordaria backusii</name>
    <dbReference type="NCBI Taxonomy" id="314023"/>
    <lineage>
        <taxon>Eukaryota</taxon>
        <taxon>Fungi</taxon>
        <taxon>Dikarya</taxon>
        <taxon>Ascomycota</taxon>
        <taxon>Pezizomycotina</taxon>
        <taxon>Sordariomycetes</taxon>
        <taxon>Sordariomycetidae</taxon>
        <taxon>Sordariales</taxon>
        <taxon>Lasiosphaeriaceae</taxon>
        <taxon>Apiosordaria</taxon>
    </lineage>
</organism>
<reference evidence="2" key="1">
    <citation type="submission" date="2023-06" db="EMBL/GenBank/DDBJ databases">
        <title>Genome-scale phylogeny and comparative genomics of the fungal order Sordariales.</title>
        <authorList>
            <consortium name="Lawrence Berkeley National Laboratory"/>
            <person name="Hensen N."/>
            <person name="Bonometti L."/>
            <person name="Westerberg I."/>
            <person name="Brannstrom I.O."/>
            <person name="Guillou S."/>
            <person name="Cros-Aarteil S."/>
            <person name="Calhoun S."/>
            <person name="Haridas S."/>
            <person name="Kuo A."/>
            <person name="Mondo S."/>
            <person name="Pangilinan J."/>
            <person name="Riley R."/>
            <person name="Labutti K."/>
            <person name="Andreopoulos B."/>
            <person name="Lipzen A."/>
            <person name="Chen C."/>
            <person name="Yanf M."/>
            <person name="Daum C."/>
            <person name="Ng V."/>
            <person name="Clum A."/>
            <person name="Steindorff A."/>
            <person name="Ohm R."/>
            <person name="Martin F."/>
            <person name="Silar P."/>
            <person name="Natvig D."/>
            <person name="Lalanne C."/>
            <person name="Gautier V."/>
            <person name="Ament-Velasquez S.L."/>
            <person name="Kruys A."/>
            <person name="Hutchinson M.I."/>
            <person name="Powell A.J."/>
            <person name="Barry K."/>
            <person name="Miller A.N."/>
            <person name="Grigoriev I.V."/>
            <person name="Debuchy R."/>
            <person name="Gladieux P."/>
            <person name="Thoren M.H."/>
            <person name="Johannesson H."/>
        </authorList>
    </citation>
    <scope>NUCLEOTIDE SEQUENCE</scope>
    <source>
        <strain evidence="2">CBS 540.89</strain>
    </source>
</reference>
<comment type="caution">
    <text evidence="2">The sequence shown here is derived from an EMBL/GenBank/DDBJ whole genome shotgun (WGS) entry which is preliminary data.</text>
</comment>
<name>A0AA40ETG4_9PEZI</name>
<gene>
    <name evidence="2" type="ORF">B0T21DRAFT_281953</name>
</gene>
<proteinExistence type="predicted"/>
<feature type="transmembrane region" description="Helical" evidence="1">
    <location>
        <begin position="149"/>
        <end position="175"/>
    </location>
</feature>
<evidence type="ECO:0000313" key="2">
    <source>
        <dbReference type="EMBL" id="KAK0745194.1"/>
    </source>
</evidence>
<keyword evidence="1" id="KW-0472">Membrane</keyword>
<keyword evidence="1" id="KW-1133">Transmembrane helix</keyword>